<dbReference type="Pfam" id="PF16277">
    <property type="entry name" value="DUF4926"/>
    <property type="match status" value="1"/>
</dbReference>
<gene>
    <name evidence="1" type="ORF">GCM10023189_01140</name>
</gene>
<dbReference type="Proteomes" id="UP001501175">
    <property type="component" value="Unassembled WGS sequence"/>
</dbReference>
<protein>
    <recommendedName>
        <fullName evidence="3">DUF4926 domain-containing protein</fullName>
    </recommendedName>
</protein>
<keyword evidence="2" id="KW-1185">Reference proteome</keyword>
<reference evidence="2" key="1">
    <citation type="journal article" date="2019" name="Int. J. Syst. Evol. Microbiol.">
        <title>The Global Catalogue of Microorganisms (GCM) 10K type strain sequencing project: providing services to taxonomists for standard genome sequencing and annotation.</title>
        <authorList>
            <consortium name="The Broad Institute Genomics Platform"/>
            <consortium name="The Broad Institute Genome Sequencing Center for Infectious Disease"/>
            <person name="Wu L."/>
            <person name="Ma J."/>
        </authorList>
    </citation>
    <scope>NUCLEOTIDE SEQUENCE [LARGE SCALE GENOMIC DNA]</scope>
    <source>
        <strain evidence="2">JCM 17927</strain>
    </source>
</reference>
<evidence type="ECO:0000313" key="2">
    <source>
        <dbReference type="Proteomes" id="UP001501175"/>
    </source>
</evidence>
<comment type="caution">
    <text evidence="1">The sequence shown here is derived from an EMBL/GenBank/DDBJ whole genome shotgun (WGS) entry which is preliminary data.</text>
</comment>
<proteinExistence type="predicted"/>
<evidence type="ECO:0008006" key="3">
    <source>
        <dbReference type="Google" id="ProtNLM"/>
    </source>
</evidence>
<sequence length="87" mass="9772">MQVTLIVTTLLIIMNEFELVVLQEDLESGKLKKGDVGTIITILNNHRAYEVEFATLAGEPLAVETLLPHQIRRVRESEVMAVRELTA</sequence>
<evidence type="ECO:0000313" key="1">
    <source>
        <dbReference type="EMBL" id="GAA4446236.1"/>
    </source>
</evidence>
<dbReference type="EMBL" id="BAABHD010000002">
    <property type="protein sequence ID" value="GAA4446236.1"/>
    <property type="molecule type" value="Genomic_DNA"/>
</dbReference>
<name>A0ABP8MAD1_9BACT</name>
<organism evidence="1 2">
    <name type="scientific">Nibrella saemangeumensis</name>
    <dbReference type="NCBI Taxonomy" id="1084526"/>
    <lineage>
        <taxon>Bacteria</taxon>
        <taxon>Pseudomonadati</taxon>
        <taxon>Bacteroidota</taxon>
        <taxon>Cytophagia</taxon>
        <taxon>Cytophagales</taxon>
        <taxon>Spirosomataceae</taxon>
        <taxon>Nibrella</taxon>
    </lineage>
</organism>
<accession>A0ABP8MAD1</accession>
<dbReference type="InterPro" id="IPR032568">
    <property type="entry name" value="DUF4926"/>
</dbReference>